<sequence>MSESEENVGQASSSSTTSTDEDLRRSRKRKAPRREGRKHKKSKVLEHLAEQVSQIQNYLSCGAFPPRNWYSYDLQQQPPVVTNIDDPSLGQDMFQSQSITEAPAESPLEFEFNLTTNDNKKKKKMAGSTDLLGCPSGRRGELRRGASPGGG</sequence>
<evidence type="ECO:0000313" key="2">
    <source>
        <dbReference type="EMBL" id="KPJ16634.1"/>
    </source>
</evidence>
<dbReference type="AlphaFoldDB" id="A0A194RGR5"/>
<accession>A0A194RGR5</accession>
<feature type="region of interest" description="Disordered" evidence="1">
    <location>
        <begin position="121"/>
        <end position="151"/>
    </location>
</feature>
<protein>
    <submittedName>
        <fullName evidence="2">Uncharacterized protein</fullName>
    </submittedName>
</protein>
<evidence type="ECO:0000256" key="1">
    <source>
        <dbReference type="SAM" id="MobiDB-lite"/>
    </source>
</evidence>
<keyword evidence="3" id="KW-1185">Reference proteome</keyword>
<organism evidence="2 3">
    <name type="scientific">Papilio machaon</name>
    <name type="common">Old World swallowtail butterfly</name>
    <dbReference type="NCBI Taxonomy" id="76193"/>
    <lineage>
        <taxon>Eukaryota</taxon>
        <taxon>Metazoa</taxon>
        <taxon>Ecdysozoa</taxon>
        <taxon>Arthropoda</taxon>
        <taxon>Hexapoda</taxon>
        <taxon>Insecta</taxon>
        <taxon>Pterygota</taxon>
        <taxon>Neoptera</taxon>
        <taxon>Endopterygota</taxon>
        <taxon>Lepidoptera</taxon>
        <taxon>Glossata</taxon>
        <taxon>Ditrysia</taxon>
        <taxon>Papilionoidea</taxon>
        <taxon>Papilionidae</taxon>
        <taxon>Papilioninae</taxon>
        <taxon>Papilio</taxon>
    </lineage>
</organism>
<dbReference type="EMBL" id="KQ460207">
    <property type="protein sequence ID" value="KPJ16634.1"/>
    <property type="molecule type" value="Genomic_DNA"/>
</dbReference>
<dbReference type="Proteomes" id="UP000053240">
    <property type="component" value="Unassembled WGS sequence"/>
</dbReference>
<feature type="region of interest" description="Disordered" evidence="1">
    <location>
        <begin position="1"/>
        <end position="45"/>
    </location>
</feature>
<evidence type="ECO:0000313" key="3">
    <source>
        <dbReference type="Proteomes" id="UP000053240"/>
    </source>
</evidence>
<reference evidence="2 3" key="1">
    <citation type="journal article" date="2015" name="Nat. Commun.">
        <title>Outbred genome sequencing and CRISPR/Cas9 gene editing in butterflies.</title>
        <authorList>
            <person name="Li X."/>
            <person name="Fan D."/>
            <person name="Zhang W."/>
            <person name="Liu G."/>
            <person name="Zhang L."/>
            <person name="Zhao L."/>
            <person name="Fang X."/>
            <person name="Chen L."/>
            <person name="Dong Y."/>
            <person name="Chen Y."/>
            <person name="Ding Y."/>
            <person name="Zhao R."/>
            <person name="Feng M."/>
            <person name="Zhu Y."/>
            <person name="Feng Y."/>
            <person name="Jiang X."/>
            <person name="Zhu D."/>
            <person name="Xiang H."/>
            <person name="Feng X."/>
            <person name="Li S."/>
            <person name="Wang J."/>
            <person name="Zhang G."/>
            <person name="Kronforst M.R."/>
            <person name="Wang W."/>
        </authorList>
    </citation>
    <scope>NUCLEOTIDE SEQUENCE [LARGE SCALE GENOMIC DNA]</scope>
    <source>
        <strain evidence="2">Ya'a_city_454_Pm</strain>
        <tissue evidence="2">Whole body</tissue>
    </source>
</reference>
<name>A0A194RGR5_PAPMA</name>
<dbReference type="InParanoid" id="A0A194RGR5"/>
<proteinExistence type="predicted"/>
<feature type="compositionally biased region" description="Basic residues" evidence="1">
    <location>
        <begin position="25"/>
        <end position="42"/>
    </location>
</feature>
<gene>
    <name evidence="2" type="ORF">RR48_10233</name>
</gene>